<evidence type="ECO:0000313" key="2">
    <source>
        <dbReference type="Proteomes" id="UP000887116"/>
    </source>
</evidence>
<protein>
    <submittedName>
        <fullName evidence="1">Uncharacterized protein</fullName>
    </submittedName>
</protein>
<proteinExistence type="predicted"/>
<dbReference type="AlphaFoldDB" id="A0A8X6J1B9"/>
<name>A0A8X6J1B9_TRICU</name>
<keyword evidence="2" id="KW-1185">Reference proteome</keyword>
<sequence>MGRGGPSQKISAISFAGLPRHTRGRKDKLERSRINISRQVPLSFKAGAYSFRLLLAPPPPNDNAEGCPRREKSFVQIMIKLWKHLGDVWLCAYRDWDAVLSSPPRKFSRMSPEESTPNVGCIKRCQWLIKNVCLICSFRFGFLIVKSPI</sequence>
<comment type="caution">
    <text evidence="1">The sequence shown here is derived from an EMBL/GenBank/DDBJ whole genome shotgun (WGS) entry which is preliminary data.</text>
</comment>
<evidence type="ECO:0000313" key="1">
    <source>
        <dbReference type="EMBL" id="GFQ87150.1"/>
    </source>
</evidence>
<reference evidence="1" key="1">
    <citation type="submission" date="2020-07" db="EMBL/GenBank/DDBJ databases">
        <title>Multicomponent nature underlies the extraordinary mechanical properties of spider dragline silk.</title>
        <authorList>
            <person name="Kono N."/>
            <person name="Nakamura H."/>
            <person name="Mori M."/>
            <person name="Yoshida Y."/>
            <person name="Ohtoshi R."/>
            <person name="Malay A.D."/>
            <person name="Moran D.A.P."/>
            <person name="Tomita M."/>
            <person name="Numata K."/>
            <person name="Arakawa K."/>
        </authorList>
    </citation>
    <scope>NUCLEOTIDE SEQUENCE</scope>
</reference>
<dbReference type="EMBL" id="BMAO01013234">
    <property type="protein sequence ID" value="GFQ87150.1"/>
    <property type="molecule type" value="Genomic_DNA"/>
</dbReference>
<gene>
    <name evidence="1" type="ORF">TNCT_711521</name>
</gene>
<organism evidence="1 2">
    <name type="scientific">Trichonephila clavata</name>
    <name type="common">Joro spider</name>
    <name type="synonym">Nephila clavata</name>
    <dbReference type="NCBI Taxonomy" id="2740835"/>
    <lineage>
        <taxon>Eukaryota</taxon>
        <taxon>Metazoa</taxon>
        <taxon>Ecdysozoa</taxon>
        <taxon>Arthropoda</taxon>
        <taxon>Chelicerata</taxon>
        <taxon>Arachnida</taxon>
        <taxon>Araneae</taxon>
        <taxon>Araneomorphae</taxon>
        <taxon>Entelegynae</taxon>
        <taxon>Araneoidea</taxon>
        <taxon>Nephilidae</taxon>
        <taxon>Trichonephila</taxon>
    </lineage>
</organism>
<dbReference type="Proteomes" id="UP000887116">
    <property type="component" value="Unassembled WGS sequence"/>
</dbReference>
<accession>A0A8X6J1B9</accession>